<keyword evidence="2" id="KW-1185">Reference proteome</keyword>
<dbReference type="InterPro" id="IPR032710">
    <property type="entry name" value="NTF2-like_dom_sf"/>
</dbReference>
<reference evidence="1 2" key="1">
    <citation type="submission" date="2014-06" db="EMBL/GenBank/DDBJ databases">
        <title>Whole Genome Sequences of Three Symbiotic Endozoicomonas Bacteria.</title>
        <authorList>
            <person name="Neave M.J."/>
            <person name="Apprill A."/>
            <person name="Voolstra C.R."/>
        </authorList>
    </citation>
    <scope>NUCLEOTIDE SEQUENCE [LARGE SCALE GENOMIC DNA]</scope>
    <source>
        <strain evidence="1 2">LMG 24815</strain>
    </source>
</reference>
<gene>
    <name evidence="1" type="ORF">GZ77_23070</name>
</gene>
<evidence type="ECO:0000313" key="1">
    <source>
        <dbReference type="EMBL" id="KEQ11981.1"/>
    </source>
</evidence>
<proteinExistence type="predicted"/>
<protein>
    <recommendedName>
        <fullName evidence="3">SnoaL-like domain-containing protein</fullName>
    </recommendedName>
</protein>
<dbReference type="RefSeq" id="WP_034879133.1">
    <property type="nucleotide sequence ID" value="NZ_JOKG01000005.1"/>
</dbReference>
<name>A0A081N0K8_9GAMM</name>
<evidence type="ECO:0000313" key="2">
    <source>
        <dbReference type="Proteomes" id="UP000028006"/>
    </source>
</evidence>
<dbReference type="EMBL" id="JOKG01000005">
    <property type="protein sequence ID" value="KEQ11981.1"/>
    <property type="molecule type" value="Genomic_DNA"/>
</dbReference>
<comment type="caution">
    <text evidence="1">The sequence shown here is derived from an EMBL/GenBank/DDBJ whole genome shotgun (WGS) entry which is preliminary data.</text>
</comment>
<organism evidence="1 2">
    <name type="scientific">Endozoicomonas montiporae</name>
    <dbReference type="NCBI Taxonomy" id="1027273"/>
    <lineage>
        <taxon>Bacteria</taxon>
        <taxon>Pseudomonadati</taxon>
        <taxon>Pseudomonadota</taxon>
        <taxon>Gammaproteobacteria</taxon>
        <taxon>Oceanospirillales</taxon>
        <taxon>Endozoicomonadaceae</taxon>
        <taxon>Endozoicomonas</taxon>
    </lineage>
</organism>
<accession>A0A081N0K8</accession>
<dbReference type="SUPFAM" id="SSF54427">
    <property type="entry name" value="NTF2-like"/>
    <property type="match status" value="1"/>
</dbReference>
<dbReference type="Proteomes" id="UP000028006">
    <property type="component" value="Unassembled WGS sequence"/>
</dbReference>
<dbReference type="AlphaFoldDB" id="A0A081N0K8"/>
<dbReference type="Gene3D" id="3.10.450.50">
    <property type="match status" value="1"/>
</dbReference>
<evidence type="ECO:0008006" key="3">
    <source>
        <dbReference type="Google" id="ProtNLM"/>
    </source>
</evidence>
<sequence>MTPLEMANLYFQLSNESNFGEIKKLFDDSSTFRSGTGELFLGVDNIMPMQKTYHGQFTALEWTVNNVSEIKPGIIHFEFNFKGKAKTGEVIEYSGLEDVVIFNGKIQHIQVQRL</sequence>